<keyword evidence="3" id="KW-0285">Flavoprotein</keyword>
<evidence type="ECO:0000313" key="7">
    <source>
        <dbReference type="Proteomes" id="UP001174909"/>
    </source>
</evidence>
<evidence type="ECO:0000313" key="6">
    <source>
        <dbReference type="EMBL" id="CAI8047338.1"/>
    </source>
</evidence>
<dbReference type="SUPFAM" id="SSF54373">
    <property type="entry name" value="FAD-linked reductases, C-terminal domain"/>
    <property type="match status" value="1"/>
</dbReference>
<dbReference type="Pfam" id="PF00732">
    <property type="entry name" value="GMC_oxred_N"/>
    <property type="match status" value="1"/>
</dbReference>
<reference evidence="6" key="1">
    <citation type="submission" date="2023-03" db="EMBL/GenBank/DDBJ databases">
        <authorList>
            <person name="Steffen K."/>
            <person name="Cardenas P."/>
        </authorList>
    </citation>
    <scope>NUCLEOTIDE SEQUENCE</scope>
</reference>
<comment type="cofactor">
    <cofactor evidence="1">
        <name>FAD</name>
        <dbReference type="ChEBI" id="CHEBI:57692"/>
    </cofactor>
</comment>
<proteinExistence type="inferred from homology"/>
<dbReference type="Proteomes" id="UP001174909">
    <property type="component" value="Unassembled WGS sequence"/>
</dbReference>
<dbReference type="AlphaFoldDB" id="A0AA35TG57"/>
<dbReference type="Gene3D" id="3.30.560.10">
    <property type="entry name" value="Glucose Oxidase, domain 3"/>
    <property type="match status" value="1"/>
</dbReference>
<accession>A0AA35TG57</accession>
<dbReference type="GO" id="GO:0050660">
    <property type="term" value="F:flavin adenine dinucleotide binding"/>
    <property type="evidence" value="ECO:0007669"/>
    <property type="project" value="InterPro"/>
</dbReference>
<evidence type="ECO:0000259" key="5">
    <source>
        <dbReference type="PROSITE" id="PS00624"/>
    </source>
</evidence>
<dbReference type="InterPro" id="IPR000172">
    <property type="entry name" value="GMC_OxRdtase_N"/>
</dbReference>
<sequence length="233" mass="25456">MGVGYVQATQRRGWRHSASRAYLWPAKRRDNLRIVTHAQALGLRFEGTRVVGVDYLRRGKRRQATAAKAVVLCAGTFGSPQLLMLSGVGPAAHLREHGIEVRHDLPGVGENMQDHAGISQTMWVNRKTYNVQTGLLSALFYGAQWLLAGTGPASTPIAQVCGFRRCDPSKSRSHVQYLFSPAGYDLTADGPEVFDRPAITGITNLHRPYSAGTVRLASADPRPARDPAEPVCR</sequence>
<dbReference type="InterPro" id="IPR012132">
    <property type="entry name" value="GMC_OxRdtase"/>
</dbReference>
<name>A0AA35TG57_GEOBA</name>
<keyword evidence="7" id="KW-1185">Reference proteome</keyword>
<comment type="similarity">
    <text evidence="2">Belongs to the GMC oxidoreductase family.</text>
</comment>
<gene>
    <name evidence="6" type="ORF">GBAR_LOCUS26158</name>
</gene>
<comment type="caution">
    <text evidence="6">The sequence shown here is derived from an EMBL/GenBank/DDBJ whole genome shotgun (WGS) entry which is preliminary data.</text>
</comment>
<evidence type="ECO:0000256" key="4">
    <source>
        <dbReference type="ARBA" id="ARBA00022827"/>
    </source>
</evidence>
<dbReference type="PROSITE" id="PS00624">
    <property type="entry name" value="GMC_OXRED_2"/>
    <property type="match status" value="1"/>
</dbReference>
<protein>
    <submittedName>
        <fullName evidence="6">L-sorbose 1-dehydrogenase</fullName>
    </submittedName>
</protein>
<dbReference type="EMBL" id="CASHTH010003626">
    <property type="protein sequence ID" value="CAI8047338.1"/>
    <property type="molecule type" value="Genomic_DNA"/>
</dbReference>
<organism evidence="6 7">
    <name type="scientific">Geodia barretti</name>
    <name type="common">Barrett's horny sponge</name>
    <dbReference type="NCBI Taxonomy" id="519541"/>
    <lineage>
        <taxon>Eukaryota</taxon>
        <taxon>Metazoa</taxon>
        <taxon>Porifera</taxon>
        <taxon>Demospongiae</taxon>
        <taxon>Heteroscleromorpha</taxon>
        <taxon>Tetractinellida</taxon>
        <taxon>Astrophorina</taxon>
        <taxon>Geodiidae</taxon>
        <taxon>Geodia</taxon>
    </lineage>
</organism>
<keyword evidence="4" id="KW-0274">FAD</keyword>
<feature type="domain" description="Glucose-methanol-choline oxidoreductase N-terminal" evidence="5">
    <location>
        <begin position="75"/>
        <end position="89"/>
    </location>
</feature>
<evidence type="ECO:0000256" key="1">
    <source>
        <dbReference type="ARBA" id="ARBA00001974"/>
    </source>
</evidence>
<dbReference type="Gene3D" id="3.50.50.60">
    <property type="entry name" value="FAD/NAD(P)-binding domain"/>
    <property type="match status" value="1"/>
</dbReference>
<evidence type="ECO:0000256" key="2">
    <source>
        <dbReference type="ARBA" id="ARBA00010790"/>
    </source>
</evidence>
<dbReference type="PANTHER" id="PTHR11552:SF147">
    <property type="entry name" value="CHOLINE DEHYDROGENASE, MITOCHONDRIAL"/>
    <property type="match status" value="1"/>
</dbReference>
<evidence type="ECO:0000256" key="3">
    <source>
        <dbReference type="ARBA" id="ARBA00022630"/>
    </source>
</evidence>
<dbReference type="InterPro" id="IPR036188">
    <property type="entry name" value="FAD/NAD-bd_sf"/>
</dbReference>
<dbReference type="PANTHER" id="PTHR11552">
    <property type="entry name" value="GLUCOSE-METHANOL-CHOLINE GMC OXIDOREDUCTASE"/>
    <property type="match status" value="1"/>
</dbReference>
<dbReference type="GO" id="GO:0016614">
    <property type="term" value="F:oxidoreductase activity, acting on CH-OH group of donors"/>
    <property type="evidence" value="ECO:0007669"/>
    <property type="project" value="InterPro"/>
</dbReference>
<dbReference type="SUPFAM" id="SSF51905">
    <property type="entry name" value="FAD/NAD(P)-binding domain"/>
    <property type="match status" value="1"/>
</dbReference>